<protein>
    <submittedName>
        <fullName evidence="5">Major facilitator superfamily domain-containing protein</fullName>
    </submittedName>
</protein>
<dbReference type="InterPro" id="IPR050327">
    <property type="entry name" value="Proton-linked_MCT"/>
</dbReference>
<comment type="subcellular location">
    <subcellularLocation>
        <location evidence="1">Membrane</location>
        <topology evidence="1">Multi-pass membrane protein</topology>
    </subcellularLocation>
</comment>
<evidence type="ECO:0000256" key="4">
    <source>
        <dbReference type="SAM" id="Phobius"/>
    </source>
</evidence>
<feature type="transmembrane region" description="Helical" evidence="4">
    <location>
        <begin position="245"/>
        <end position="270"/>
    </location>
</feature>
<feature type="transmembrane region" description="Helical" evidence="4">
    <location>
        <begin position="186"/>
        <end position="207"/>
    </location>
</feature>
<evidence type="ECO:0000256" key="2">
    <source>
        <dbReference type="ARBA" id="ARBA00006727"/>
    </source>
</evidence>
<feature type="transmembrane region" description="Helical" evidence="4">
    <location>
        <begin position="326"/>
        <end position="345"/>
    </location>
</feature>
<evidence type="ECO:0000313" key="5">
    <source>
        <dbReference type="EMBL" id="KAK0610654.1"/>
    </source>
</evidence>
<dbReference type="PANTHER" id="PTHR11360:SF130">
    <property type="entry name" value="MAJOR FACILITATOR SUPERFAMILY (MFS) PROFILE DOMAIN-CONTAINING PROTEIN-RELATED"/>
    <property type="match status" value="1"/>
</dbReference>
<dbReference type="EMBL" id="JAULSR010000010">
    <property type="protein sequence ID" value="KAK0610654.1"/>
    <property type="molecule type" value="Genomic_DNA"/>
</dbReference>
<keyword evidence="4" id="KW-0472">Membrane</keyword>
<comment type="similarity">
    <text evidence="2">Belongs to the major facilitator superfamily. Monocarboxylate porter (TC 2.A.1.13) family.</text>
</comment>
<feature type="transmembrane region" description="Helical" evidence="4">
    <location>
        <begin position="357"/>
        <end position="377"/>
    </location>
</feature>
<dbReference type="Proteomes" id="UP001174934">
    <property type="component" value="Unassembled WGS sequence"/>
</dbReference>
<keyword evidence="6" id="KW-1185">Reference proteome</keyword>
<keyword evidence="4" id="KW-0812">Transmembrane</keyword>
<feature type="transmembrane region" description="Helical" evidence="4">
    <location>
        <begin position="130"/>
        <end position="149"/>
    </location>
</feature>
<organism evidence="5 6">
    <name type="scientific">Bombardia bombarda</name>
    <dbReference type="NCBI Taxonomy" id="252184"/>
    <lineage>
        <taxon>Eukaryota</taxon>
        <taxon>Fungi</taxon>
        <taxon>Dikarya</taxon>
        <taxon>Ascomycota</taxon>
        <taxon>Pezizomycotina</taxon>
        <taxon>Sordariomycetes</taxon>
        <taxon>Sordariomycetidae</taxon>
        <taxon>Sordariales</taxon>
        <taxon>Lasiosphaeriaceae</taxon>
        <taxon>Bombardia</taxon>
    </lineage>
</organism>
<dbReference type="InterPro" id="IPR011701">
    <property type="entry name" value="MFS"/>
</dbReference>
<reference evidence="5" key="1">
    <citation type="submission" date="2023-06" db="EMBL/GenBank/DDBJ databases">
        <title>Genome-scale phylogeny and comparative genomics of the fungal order Sordariales.</title>
        <authorList>
            <consortium name="Lawrence Berkeley National Laboratory"/>
            <person name="Hensen N."/>
            <person name="Bonometti L."/>
            <person name="Westerberg I."/>
            <person name="Brannstrom I.O."/>
            <person name="Guillou S."/>
            <person name="Cros-Aarteil S."/>
            <person name="Calhoun S."/>
            <person name="Haridas S."/>
            <person name="Kuo A."/>
            <person name="Mondo S."/>
            <person name="Pangilinan J."/>
            <person name="Riley R."/>
            <person name="LaButti K."/>
            <person name="Andreopoulos B."/>
            <person name="Lipzen A."/>
            <person name="Chen C."/>
            <person name="Yanf M."/>
            <person name="Daum C."/>
            <person name="Ng V."/>
            <person name="Clum A."/>
            <person name="Steindorff A."/>
            <person name="Ohm R."/>
            <person name="Martin F."/>
            <person name="Silar P."/>
            <person name="Natvig D."/>
            <person name="Lalanne C."/>
            <person name="Gautier V."/>
            <person name="Ament-velasquez S.L."/>
            <person name="Kruys A."/>
            <person name="Hutchinson M.I."/>
            <person name="Powell A.J."/>
            <person name="Barry K."/>
            <person name="Miller A.N."/>
            <person name="Grigoriev I.V."/>
            <person name="Debuchy R."/>
            <person name="Gladieux P."/>
            <person name="Thoren M.H."/>
            <person name="Johannesson H."/>
        </authorList>
    </citation>
    <scope>NUCLEOTIDE SEQUENCE</scope>
    <source>
        <strain evidence="5">SMH3391-2</strain>
    </source>
</reference>
<feature type="transmembrane region" description="Helical" evidence="4">
    <location>
        <begin position="383"/>
        <end position="408"/>
    </location>
</feature>
<dbReference type="Gene3D" id="1.20.1250.20">
    <property type="entry name" value="MFS general substrate transporter like domains"/>
    <property type="match status" value="1"/>
</dbReference>
<name>A0AA39TKK1_9PEZI</name>
<dbReference type="Pfam" id="PF07690">
    <property type="entry name" value="MFS_1"/>
    <property type="match status" value="1"/>
</dbReference>
<keyword evidence="4" id="KW-1133">Transmembrane helix</keyword>
<evidence type="ECO:0000313" key="6">
    <source>
        <dbReference type="Proteomes" id="UP001174934"/>
    </source>
</evidence>
<dbReference type="PANTHER" id="PTHR11360">
    <property type="entry name" value="MONOCARBOXYLATE TRANSPORTER"/>
    <property type="match status" value="1"/>
</dbReference>
<accession>A0AA39TKK1</accession>
<dbReference type="SUPFAM" id="SSF103473">
    <property type="entry name" value="MFS general substrate transporter"/>
    <property type="match status" value="1"/>
</dbReference>
<gene>
    <name evidence="5" type="ORF">B0T17DRAFT_500114</name>
</gene>
<feature type="transmembrane region" description="Helical" evidence="4">
    <location>
        <begin position="219"/>
        <end position="239"/>
    </location>
</feature>
<feature type="compositionally biased region" description="Basic and acidic residues" evidence="3">
    <location>
        <begin position="1"/>
        <end position="30"/>
    </location>
</feature>
<evidence type="ECO:0000256" key="1">
    <source>
        <dbReference type="ARBA" id="ARBA00004141"/>
    </source>
</evidence>
<comment type="caution">
    <text evidence="5">The sequence shown here is derived from an EMBL/GenBank/DDBJ whole genome shotgun (WGS) entry which is preliminary data.</text>
</comment>
<feature type="transmembrane region" description="Helical" evidence="4">
    <location>
        <begin position="420"/>
        <end position="443"/>
    </location>
</feature>
<feature type="region of interest" description="Disordered" evidence="3">
    <location>
        <begin position="1"/>
        <end position="45"/>
    </location>
</feature>
<dbReference type="AlphaFoldDB" id="A0AA39TKK1"/>
<feature type="transmembrane region" description="Helical" evidence="4">
    <location>
        <begin position="291"/>
        <end position="314"/>
    </location>
</feature>
<proteinExistence type="inferred from homology"/>
<feature type="transmembrane region" description="Helical" evidence="4">
    <location>
        <begin position="449"/>
        <end position="470"/>
    </location>
</feature>
<dbReference type="InterPro" id="IPR036259">
    <property type="entry name" value="MFS_trans_sf"/>
</dbReference>
<feature type="transmembrane region" description="Helical" evidence="4">
    <location>
        <begin position="90"/>
        <end position="110"/>
    </location>
</feature>
<feature type="transmembrane region" description="Helical" evidence="4">
    <location>
        <begin position="161"/>
        <end position="180"/>
    </location>
</feature>
<evidence type="ECO:0000256" key="3">
    <source>
        <dbReference type="SAM" id="MobiDB-lite"/>
    </source>
</evidence>
<dbReference type="GO" id="GO:0022857">
    <property type="term" value="F:transmembrane transporter activity"/>
    <property type="evidence" value="ECO:0007669"/>
    <property type="project" value="InterPro"/>
</dbReference>
<dbReference type="GO" id="GO:0016020">
    <property type="term" value="C:membrane"/>
    <property type="evidence" value="ECO:0007669"/>
    <property type="project" value="UniProtKB-SubCell"/>
</dbReference>
<sequence>MTLSDRKAAQHDLEASTSDLDRQREYHTSTDTDMDDGFSPSSEQNTIEKGDAQLTNNTPNGLSKVLSRVLTRISTKTSTWSPEPPPDGGLIAWTQVACAHLVVMTSWGFINSWGVFQTYYASTLSLPPSTISWIGSVQVFLLFFVGTFTGRLTDAGYFRHVFAAGAIFQLLGIFTTSAASGSYWQLFLSQGICVGLGNGCLFCPTITTVSTYFSTKKSLAIGMTAAGSATGGLIFPSIVRQLLPVVGFAWTVRVMGFIVMASLGVSFVFLRPRIKPRKAGPVVEWAAFRELEYTFYLIGSFFCLWGVYFAFYYIASFSASIIHLPYSSSLNLLLVLNGVGLPGRLIPNFFADRVGPLNMLVPTALLGGACVLAWMAVTTVPALYVWAVFYGLLGGAIQSLFPAGLSSLTTDLRKAGVRMGMVFTTTSFATLTGPPIAGAIISATDGGGYYGAQAFAGAVMLVGMGFFLAAKVVKGRKVAAEKGGSGWLVKV</sequence>